<dbReference type="PROSITE" id="PS50893">
    <property type="entry name" value="ABC_TRANSPORTER_2"/>
    <property type="match status" value="1"/>
</dbReference>
<name>G4QM25_GLANF</name>
<keyword evidence="9" id="KW-1185">Reference proteome</keyword>
<evidence type="ECO:0000256" key="4">
    <source>
        <dbReference type="ARBA" id="ARBA00022840"/>
    </source>
</evidence>
<dbReference type="OrthoDB" id="9800654at2"/>
<dbReference type="PANTHER" id="PTHR43499:SF1">
    <property type="entry name" value="ABC TRANSPORTER I FAMILY MEMBER 1"/>
    <property type="match status" value="1"/>
</dbReference>
<reference evidence="8 9" key="1">
    <citation type="journal article" date="2011" name="J. Bacteriol.">
        <title>Complete genome sequence of seawater bacterium Glaciecola nitratireducens FR1064T.</title>
        <authorList>
            <person name="Bian F."/>
            <person name="Qin Q.L."/>
            <person name="Xie B.B."/>
            <person name="Shu Y.L."/>
            <person name="Zhang X.Y."/>
            <person name="Yu Y."/>
            <person name="Chen B."/>
            <person name="Chen X.L."/>
            <person name="Zhou B.C."/>
            <person name="Zhang Y.Z."/>
        </authorList>
    </citation>
    <scope>NUCLEOTIDE SEQUENCE [LARGE SCALE GENOMIC DNA]</scope>
    <source>
        <strain evidence="9">JCM 12485 / KCTC 12276 / FR1064</strain>
    </source>
</reference>
<evidence type="ECO:0000256" key="3">
    <source>
        <dbReference type="ARBA" id="ARBA00022748"/>
    </source>
</evidence>
<organism evidence="8 9">
    <name type="scientific">Glaciecola nitratireducens (strain JCM 12485 / KCTC 12276 / FR1064)</name>
    <dbReference type="NCBI Taxonomy" id="1085623"/>
    <lineage>
        <taxon>Bacteria</taxon>
        <taxon>Pseudomonadati</taxon>
        <taxon>Pseudomonadota</taxon>
        <taxon>Gammaproteobacteria</taxon>
        <taxon>Alteromonadales</taxon>
        <taxon>Alteromonadaceae</taxon>
        <taxon>Brumicola</taxon>
    </lineage>
</organism>
<evidence type="ECO:0000256" key="1">
    <source>
        <dbReference type="ARBA" id="ARBA00022448"/>
    </source>
</evidence>
<dbReference type="Proteomes" id="UP000009282">
    <property type="component" value="Chromosome"/>
</dbReference>
<dbReference type="PANTHER" id="PTHR43499">
    <property type="entry name" value="ABC TRANSPORTER I FAMILY MEMBER 1"/>
    <property type="match status" value="1"/>
</dbReference>
<dbReference type="InterPro" id="IPR005895">
    <property type="entry name" value="ABC_transptr_haem_export_CcmA"/>
</dbReference>
<dbReference type="STRING" id="1085623.GNIT_2499"/>
<protein>
    <submittedName>
        <fullName evidence="8">ATP binding protein of heme exporter A</fullName>
    </submittedName>
</protein>
<dbReference type="SUPFAM" id="SSF52540">
    <property type="entry name" value="P-loop containing nucleoside triphosphate hydrolases"/>
    <property type="match status" value="1"/>
</dbReference>
<sequence length="209" mass="23049">MRVLLAQQVACEKSDRQLFSDINIELHSGQLLYVTGENGAGKTSLLRILVGLSQPAAGYVEINGHDCQKMVHGASERLLYFGHKQGISQLLTATENLRFWCQQHAIDTNDTAIHATLAELGLTGLEDIAVKNLSAGQQRRVALAKLWLKTDANVWVLDEPFTALDVHLIAELESKMAVFLNAGGAIVMTSHQALNIDYPMSNLHLEYSW</sequence>
<proteinExistence type="predicted"/>
<dbReference type="HOGENOM" id="CLU_000604_1_2_6"/>
<dbReference type="GO" id="GO:0022857">
    <property type="term" value="F:transmembrane transporter activity"/>
    <property type="evidence" value="ECO:0007669"/>
    <property type="project" value="InterPro"/>
</dbReference>
<dbReference type="InterPro" id="IPR027417">
    <property type="entry name" value="P-loop_NTPase"/>
</dbReference>
<dbReference type="InterPro" id="IPR003439">
    <property type="entry name" value="ABC_transporter-like_ATP-bd"/>
</dbReference>
<evidence type="ECO:0000259" key="7">
    <source>
        <dbReference type="PROSITE" id="PS50893"/>
    </source>
</evidence>
<evidence type="ECO:0000256" key="2">
    <source>
        <dbReference type="ARBA" id="ARBA00022741"/>
    </source>
</evidence>
<evidence type="ECO:0000256" key="6">
    <source>
        <dbReference type="ARBA" id="ARBA00023136"/>
    </source>
</evidence>
<dbReference type="GO" id="GO:0005524">
    <property type="term" value="F:ATP binding"/>
    <property type="evidence" value="ECO:0007669"/>
    <property type="project" value="UniProtKB-KW"/>
</dbReference>
<dbReference type="EMBL" id="CP003060">
    <property type="protein sequence ID" value="AEP30596.1"/>
    <property type="molecule type" value="Genomic_DNA"/>
</dbReference>
<keyword evidence="3" id="KW-0201">Cytochrome c-type biogenesis</keyword>
<dbReference type="Pfam" id="PF00005">
    <property type="entry name" value="ABC_tran"/>
    <property type="match status" value="1"/>
</dbReference>
<dbReference type="InterPro" id="IPR017871">
    <property type="entry name" value="ABC_transporter-like_CS"/>
</dbReference>
<feature type="domain" description="ABC transporter" evidence="7">
    <location>
        <begin position="4"/>
        <end position="208"/>
    </location>
</feature>
<keyword evidence="2" id="KW-0547">Nucleotide-binding</keyword>
<keyword evidence="1" id="KW-0813">Transport</keyword>
<keyword evidence="5" id="KW-1278">Translocase</keyword>
<dbReference type="InterPro" id="IPR003593">
    <property type="entry name" value="AAA+_ATPase"/>
</dbReference>
<dbReference type="Gene3D" id="3.40.50.300">
    <property type="entry name" value="P-loop containing nucleotide triphosphate hydrolases"/>
    <property type="match status" value="1"/>
</dbReference>
<dbReference type="eggNOG" id="COG4133">
    <property type="taxonomic scope" value="Bacteria"/>
</dbReference>
<dbReference type="PROSITE" id="PS00211">
    <property type="entry name" value="ABC_TRANSPORTER_1"/>
    <property type="match status" value="1"/>
</dbReference>
<dbReference type="GO" id="GO:0017004">
    <property type="term" value="P:cytochrome complex assembly"/>
    <property type="evidence" value="ECO:0007669"/>
    <property type="project" value="UniProtKB-KW"/>
</dbReference>
<dbReference type="KEGG" id="gni:GNIT_2499"/>
<dbReference type="SMART" id="SM00382">
    <property type="entry name" value="AAA"/>
    <property type="match status" value="1"/>
</dbReference>
<keyword evidence="6" id="KW-0472">Membrane</keyword>
<dbReference type="NCBIfam" id="TIGR01189">
    <property type="entry name" value="ccmA"/>
    <property type="match status" value="1"/>
</dbReference>
<accession>G4QM25</accession>
<dbReference type="RefSeq" id="WP_014109469.1">
    <property type="nucleotide sequence ID" value="NC_016041.1"/>
</dbReference>
<gene>
    <name evidence="8" type="primary">ccmA</name>
    <name evidence="8" type="ordered locus">GNIT_2499</name>
</gene>
<evidence type="ECO:0000313" key="8">
    <source>
        <dbReference type="EMBL" id="AEP30596.1"/>
    </source>
</evidence>
<dbReference type="NCBIfam" id="NF010061">
    <property type="entry name" value="PRK13538.1"/>
    <property type="match status" value="1"/>
</dbReference>
<evidence type="ECO:0000256" key="5">
    <source>
        <dbReference type="ARBA" id="ARBA00022967"/>
    </source>
</evidence>
<dbReference type="AlphaFoldDB" id="G4QM25"/>
<evidence type="ECO:0000313" key="9">
    <source>
        <dbReference type="Proteomes" id="UP000009282"/>
    </source>
</evidence>
<dbReference type="GO" id="GO:0016887">
    <property type="term" value="F:ATP hydrolysis activity"/>
    <property type="evidence" value="ECO:0007669"/>
    <property type="project" value="InterPro"/>
</dbReference>
<keyword evidence="4" id="KW-0067">ATP-binding</keyword>